<dbReference type="Proteomes" id="UP000041254">
    <property type="component" value="Unassembled WGS sequence"/>
</dbReference>
<dbReference type="VEuPathDB" id="CryptoDB:Vbra_15250"/>
<organism evidence="2 3">
    <name type="scientific">Vitrella brassicaformis (strain CCMP3155)</name>
    <dbReference type="NCBI Taxonomy" id="1169540"/>
    <lineage>
        <taxon>Eukaryota</taxon>
        <taxon>Sar</taxon>
        <taxon>Alveolata</taxon>
        <taxon>Colpodellida</taxon>
        <taxon>Vitrellaceae</taxon>
        <taxon>Vitrella</taxon>
    </lineage>
</organism>
<feature type="compositionally biased region" description="Low complexity" evidence="1">
    <location>
        <begin position="117"/>
        <end position="128"/>
    </location>
</feature>
<sequence length="262" mass="28560">MVGGIESWVRFDDQFTSKFLPDNKPEGQLQGTFGGPTIRREYDLDVKSVVNGALSWVRFNDAEVRLHIPEWQLKVPPPLRLTEFGEASEDETPMPANALPSLTFAPVVQQTSPLPSPGGSSDPTPCSGLRDGVKSTDAPQRGERGPLGGPCHSLSPAGRQTGQLKASLVTRPEPQVNSTTRHNTMDEELFHMLAEATAQFQLENFMNGAGRYVHVISTQPHDIQVDYCQVILDELSPPGGQKTPTTESPKVAETFMFGSAIH</sequence>
<dbReference type="AlphaFoldDB" id="A0A0G4FFE4"/>
<evidence type="ECO:0000313" key="3">
    <source>
        <dbReference type="Proteomes" id="UP000041254"/>
    </source>
</evidence>
<accession>A0A0G4FFE4</accession>
<dbReference type="InParanoid" id="A0A0G4FFE4"/>
<gene>
    <name evidence="2" type="ORF">Vbra_15250</name>
</gene>
<protein>
    <submittedName>
        <fullName evidence="2">Uncharacterized protein</fullName>
    </submittedName>
</protein>
<evidence type="ECO:0000313" key="2">
    <source>
        <dbReference type="EMBL" id="CEM11881.1"/>
    </source>
</evidence>
<proteinExistence type="predicted"/>
<reference evidence="2 3" key="1">
    <citation type="submission" date="2014-11" db="EMBL/GenBank/DDBJ databases">
        <authorList>
            <person name="Zhu J."/>
            <person name="Qi W."/>
            <person name="Song R."/>
        </authorList>
    </citation>
    <scope>NUCLEOTIDE SEQUENCE [LARGE SCALE GENOMIC DNA]</scope>
</reference>
<evidence type="ECO:0000256" key="1">
    <source>
        <dbReference type="SAM" id="MobiDB-lite"/>
    </source>
</evidence>
<keyword evidence="3" id="KW-1185">Reference proteome</keyword>
<feature type="region of interest" description="Disordered" evidence="1">
    <location>
        <begin position="109"/>
        <end position="158"/>
    </location>
</feature>
<name>A0A0G4FFE4_VITBC</name>
<dbReference type="EMBL" id="CDMY01000427">
    <property type="protein sequence ID" value="CEM11881.1"/>
    <property type="molecule type" value="Genomic_DNA"/>
</dbReference>